<evidence type="ECO:0000256" key="1">
    <source>
        <dbReference type="ARBA" id="ARBA00004651"/>
    </source>
</evidence>
<dbReference type="Pfam" id="PF02687">
    <property type="entry name" value="FtsX"/>
    <property type="match status" value="1"/>
</dbReference>
<accession>A0A438MEP5</accession>
<evidence type="ECO:0000256" key="6">
    <source>
        <dbReference type="ARBA" id="ARBA00038076"/>
    </source>
</evidence>
<feature type="transmembrane region" description="Helical" evidence="7">
    <location>
        <begin position="727"/>
        <end position="752"/>
    </location>
</feature>
<keyword evidence="3 7" id="KW-0812">Transmembrane</keyword>
<feature type="transmembrane region" description="Helical" evidence="7">
    <location>
        <begin position="270"/>
        <end position="294"/>
    </location>
</feature>
<dbReference type="EMBL" id="SAUN01000001">
    <property type="protein sequence ID" value="RVX44270.1"/>
    <property type="molecule type" value="Genomic_DNA"/>
</dbReference>
<dbReference type="Proteomes" id="UP000284824">
    <property type="component" value="Unassembled WGS sequence"/>
</dbReference>
<feature type="domain" description="ABC3 transporter permease C-terminal" evidence="8">
    <location>
        <begin position="276"/>
        <end position="395"/>
    </location>
</feature>
<reference evidence="9 10" key="1">
    <citation type="submission" date="2019-01" db="EMBL/GenBank/DDBJ databases">
        <title>Sequencing the genomes of 1000 actinobacteria strains.</title>
        <authorList>
            <person name="Klenk H.-P."/>
        </authorList>
    </citation>
    <scope>NUCLEOTIDE SEQUENCE [LARGE SCALE GENOMIC DNA]</scope>
    <source>
        <strain evidence="9 10">DSM 43925</strain>
    </source>
</reference>
<dbReference type="InterPro" id="IPR050250">
    <property type="entry name" value="Macrolide_Exporter_MacB"/>
</dbReference>
<feature type="transmembrane region" description="Helical" evidence="7">
    <location>
        <begin position="438"/>
        <end position="458"/>
    </location>
</feature>
<dbReference type="RefSeq" id="WP_127936071.1">
    <property type="nucleotide sequence ID" value="NZ_SAUN01000001.1"/>
</dbReference>
<evidence type="ECO:0000313" key="10">
    <source>
        <dbReference type="Proteomes" id="UP000284824"/>
    </source>
</evidence>
<keyword evidence="5 7" id="KW-0472">Membrane</keyword>
<feature type="transmembrane region" description="Helical" evidence="7">
    <location>
        <begin position="325"/>
        <end position="345"/>
    </location>
</feature>
<protein>
    <submittedName>
        <fullName evidence="9">Putative ABC transport system permease protein</fullName>
    </submittedName>
</protein>
<dbReference type="PANTHER" id="PTHR30572:SF4">
    <property type="entry name" value="ABC TRANSPORTER PERMEASE YTRF"/>
    <property type="match status" value="1"/>
</dbReference>
<keyword evidence="2" id="KW-1003">Cell membrane</keyword>
<feature type="transmembrane region" description="Helical" evidence="7">
    <location>
        <begin position="827"/>
        <end position="850"/>
    </location>
</feature>
<comment type="subcellular location">
    <subcellularLocation>
        <location evidence="1">Cell membrane</location>
        <topology evidence="1">Multi-pass membrane protein</topology>
    </subcellularLocation>
</comment>
<evidence type="ECO:0000256" key="2">
    <source>
        <dbReference type="ARBA" id="ARBA00022475"/>
    </source>
</evidence>
<dbReference type="AlphaFoldDB" id="A0A438MEP5"/>
<dbReference type="OrthoDB" id="3405625at2"/>
<dbReference type="GO" id="GO:0022857">
    <property type="term" value="F:transmembrane transporter activity"/>
    <property type="evidence" value="ECO:0007669"/>
    <property type="project" value="TreeGrafter"/>
</dbReference>
<dbReference type="InterPro" id="IPR003838">
    <property type="entry name" value="ABC3_permease_C"/>
</dbReference>
<feature type="transmembrane region" description="Helical" evidence="7">
    <location>
        <begin position="487"/>
        <end position="507"/>
    </location>
</feature>
<feature type="transmembrane region" description="Helical" evidence="7">
    <location>
        <begin position="365"/>
        <end position="385"/>
    </location>
</feature>
<comment type="similarity">
    <text evidence="6">Belongs to the ABC-4 integral membrane protein family.</text>
</comment>
<evidence type="ECO:0000256" key="4">
    <source>
        <dbReference type="ARBA" id="ARBA00022989"/>
    </source>
</evidence>
<comment type="caution">
    <text evidence="9">The sequence shown here is derived from an EMBL/GenBank/DDBJ whole genome shotgun (WGS) entry which is preliminary data.</text>
</comment>
<dbReference type="PANTHER" id="PTHR30572">
    <property type="entry name" value="MEMBRANE COMPONENT OF TRANSPORTER-RELATED"/>
    <property type="match status" value="1"/>
</dbReference>
<evidence type="ECO:0000313" key="9">
    <source>
        <dbReference type="EMBL" id="RVX44270.1"/>
    </source>
</evidence>
<evidence type="ECO:0000256" key="3">
    <source>
        <dbReference type="ARBA" id="ARBA00022692"/>
    </source>
</evidence>
<evidence type="ECO:0000259" key="8">
    <source>
        <dbReference type="Pfam" id="PF02687"/>
    </source>
</evidence>
<keyword evidence="4 7" id="KW-1133">Transmembrane helix</keyword>
<proteinExistence type="inferred from homology"/>
<gene>
    <name evidence="9" type="ORF">EDD27_7000</name>
</gene>
<keyword evidence="10" id="KW-1185">Reference proteome</keyword>
<evidence type="ECO:0000256" key="7">
    <source>
        <dbReference type="SAM" id="Phobius"/>
    </source>
</evidence>
<dbReference type="GO" id="GO:0005886">
    <property type="term" value="C:plasma membrane"/>
    <property type="evidence" value="ECO:0007669"/>
    <property type="project" value="UniProtKB-SubCell"/>
</dbReference>
<feature type="transmembrane region" description="Helical" evidence="7">
    <location>
        <begin position="21"/>
        <end position="44"/>
    </location>
</feature>
<organism evidence="9 10">
    <name type="scientific">Nonomuraea polychroma</name>
    <dbReference type="NCBI Taxonomy" id="46176"/>
    <lineage>
        <taxon>Bacteria</taxon>
        <taxon>Bacillati</taxon>
        <taxon>Actinomycetota</taxon>
        <taxon>Actinomycetes</taxon>
        <taxon>Streptosporangiales</taxon>
        <taxon>Streptosporangiaceae</taxon>
        <taxon>Nonomuraea</taxon>
    </lineage>
</organism>
<evidence type="ECO:0000256" key="5">
    <source>
        <dbReference type="ARBA" id="ARBA00023136"/>
    </source>
</evidence>
<feature type="transmembrane region" description="Helical" evidence="7">
    <location>
        <begin position="415"/>
        <end position="432"/>
    </location>
</feature>
<feature type="transmembrane region" description="Helical" evidence="7">
    <location>
        <begin position="773"/>
        <end position="803"/>
    </location>
</feature>
<sequence>MSAFRAALRISRRDALRFKGRTALIMVMIGLPVLVITAALTSIATTQLTPQEKVPSLLGSADARLITLPFRTPVKQNYTGEAHEQRQARRSDRAWTPAEINTLLPGRLLRYQSSVVEARLADGYDRVDVLEVDLRDPLTNGMRHLVEGRLPAAPGEVAVSPEMIDRGVRIGGTVQVWRPDRAVRVVGVVQHPNRPGLREMVALPEGLLQHQNDGNSSGWLADTSGPVQRADIRRLNQAGLAVSSRAVIENPTQAELRRKSFDPEGPVRGLVSLGIAVVLIVMETALLAGPSFAVGLRRRRRELAVIAAQGASGPHLRTIVLADGLVLGGAAVLLGAAFGIGAGVLVESVSARTLDWTHGPVDVPWLQVAGVALLGVVSGLTAALVPAVQGSRQSPVHVLAGRAAVDTHGRTGRPLLGSALVALGIGGSFVAVRHGVLSVAASAAILVLGLVALMPWLVRSTGLLAARLPLPLRLSVRDGSRHRVRTASAAAAVMAATMAAVTVGIGLSSSYAQREEMRATVVPAGTVTIGRYDVDDQQWSTIRTAVTQALPGVELVPGQTAMNQHESTNLRVTWDPQACGKKRCAPPDAHSMPLPIGDERLLALLQGRHDPQAAAALKAGKAVVFDAELVRDGTLELVAESSDLNGATRNKKFKVPAVVSRAAEPAQTGALLPASAATAAGFTVAERLLYASYVPDDEERLDRDLSVVGGGVFVSVEKRFDDFLPTVLLMLLGAALVLVLGGTFAATGLAAADMRQDLDTMSAVGGAPVVRRLVVAAQAAYISGLGALTGLAGGLVSGVALTWPMTRTGYREPGAAFFDPGPTTIDIPWWFLAGIVVGLPLLAALVAGAFTRTRLVLARRVA</sequence>
<name>A0A438MEP5_9ACTN</name>